<sequence>MILRKYFIPFEKITYQTKLDPEEVIYRINKITVPEYGIRRSKLSDRRNNIIYEGSVIGNEFSIIRMMKNNNSSSPRIDGTVEENFGVTEIKIKISPDPMELIITLLWCGLFAFGFYPFFISNLLKDFFDSTVWQPFAILLISYGIIIGSFKSNYKLSKKQLSKLFEAEIKNKIR</sequence>
<dbReference type="EMBL" id="CP076133">
    <property type="protein sequence ID" value="QWG04094.1"/>
    <property type="molecule type" value="Genomic_DNA"/>
</dbReference>
<dbReference type="KEGG" id="fya:KMW28_24700"/>
<evidence type="ECO:0000313" key="2">
    <source>
        <dbReference type="EMBL" id="QWG04094.1"/>
    </source>
</evidence>
<reference evidence="2 3" key="1">
    <citation type="submission" date="2021-05" db="EMBL/GenBank/DDBJ databases">
        <title>Comparative genomic studies on the polysaccharide-degrading batcterial strains of the Flammeovirga genus.</title>
        <authorList>
            <person name="Zewei F."/>
            <person name="Zheng Z."/>
            <person name="Yu L."/>
            <person name="Ruyue G."/>
            <person name="Yanhong M."/>
            <person name="Yuanyuan C."/>
            <person name="Jingyan G."/>
            <person name="Wenjun H."/>
        </authorList>
    </citation>
    <scope>NUCLEOTIDE SEQUENCE [LARGE SCALE GENOMIC DNA]</scope>
    <source>
        <strain evidence="2 3">NBRC:100898</strain>
    </source>
</reference>
<keyword evidence="1" id="KW-0812">Transmembrane</keyword>
<dbReference type="RefSeq" id="WP_169663588.1">
    <property type="nucleotide sequence ID" value="NZ_CP076133.1"/>
</dbReference>
<protein>
    <submittedName>
        <fullName evidence="2">Uncharacterized protein</fullName>
    </submittedName>
</protein>
<keyword evidence="1" id="KW-0472">Membrane</keyword>
<keyword evidence="1" id="KW-1133">Transmembrane helix</keyword>
<feature type="transmembrane region" description="Helical" evidence="1">
    <location>
        <begin position="132"/>
        <end position="150"/>
    </location>
</feature>
<evidence type="ECO:0000313" key="3">
    <source>
        <dbReference type="Proteomes" id="UP000678679"/>
    </source>
</evidence>
<organism evidence="2 3">
    <name type="scientific">Flammeovirga yaeyamensis</name>
    <dbReference type="NCBI Taxonomy" id="367791"/>
    <lineage>
        <taxon>Bacteria</taxon>
        <taxon>Pseudomonadati</taxon>
        <taxon>Bacteroidota</taxon>
        <taxon>Cytophagia</taxon>
        <taxon>Cytophagales</taxon>
        <taxon>Flammeovirgaceae</taxon>
        <taxon>Flammeovirga</taxon>
    </lineage>
</organism>
<keyword evidence="3" id="KW-1185">Reference proteome</keyword>
<accession>A0AAX1N950</accession>
<proteinExistence type="predicted"/>
<name>A0AAX1N950_9BACT</name>
<gene>
    <name evidence="2" type="ORF">KMW28_24700</name>
</gene>
<dbReference type="AlphaFoldDB" id="A0AAX1N950"/>
<feature type="transmembrane region" description="Helical" evidence="1">
    <location>
        <begin position="101"/>
        <end position="120"/>
    </location>
</feature>
<evidence type="ECO:0000256" key="1">
    <source>
        <dbReference type="SAM" id="Phobius"/>
    </source>
</evidence>
<dbReference type="Proteomes" id="UP000678679">
    <property type="component" value="Chromosome 2"/>
</dbReference>